<organism evidence="2 3">
    <name type="scientific">Suillus luteus UH-Slu-Lm8-n1</name>
    <dbReference type="NCBI Taxonomy" id="930992"/>
    <lineage>
        <taxon>Eukaryota</taxon>
        <taxon>Fungi</taxon>
        <taxon>Dikarya</taxon>
        <taxon>Basidiomycota</taxon>
        <taxon>Agaricomycotina</taxon>
        <taxon>Agaricomycetes</taxon>
        <taxon>Agaricomycetidae</taxon>
        <taxon>Boletales</taxon>
        <taxon>Suillineae</taxon>
        <taxon>Suillaceae</taxon>
        <taxon>Suillus</taxon>
    </lineage>
</organism>
<keyword evidence="1" id="KW-0812">Transmembrane</keyword>
<feature type="transmembrane region" description="Helical" evidence="1">
    <location>
        <begin position="358"/>
        <end position="381"/>
    </location>
</feature>
<protein>
    <submittedName>
        <fullName evidence="2">Uncharacterized protein</fullName>
    </submittedName>
</protein>
<dbReference type="AlphaFoldDB" id="A0A0D0B0I1"/>
<accession>A0A0D0B0I1</accession>
<dbReference type="HOGENOM" id="CLU_708182_0_0_1"/>
<keyword evidence="1" id="KW-0472">Membrane</keyword>
<name>A0A0D0B0I1_9AGAM</name>
<feature type="transmembrane region" description="Helical" evidence="1">
    <location>
        <begin position="268"/>
        <end position="288"/>
    </location>
</feature>
<gene>
    <name evidence="2" type="ORF">CY34DRAFT_708111</name>
</gene>
<reference evidence="2 3" key="1">
    <citation type="submission" date="2014-04" db="EMBL/GenBank/DDBJ databases">
        <authorList>
            <consortium name="DOE Joint Genome Institute"/>
            <person name="Kuo A."/>
            <person name="Ruytinx J."/>
            <person name="Rineau F."/>
            <person name="Colpaert J."/>
            <person name="Kohler A."/>
            <person name="Nagy L.G."/>
            <person name="Floudas D."/>
            <person name="Copeland A."/>
            <person name="Barry K.W."/>
            <person name="Cichocki N."/>
            <person name="Veneault-Fourrey C."/>
            <person name="LaButti K."/>
            <person name="Lindquist E.A."/>
            <person name="Lipzen A."/>
            <person name="Lundell T."/>
            <person name="Morin E."/>
            <person name="Murat C."/>
            <person name="Sun H."/>
            <person name="Tunlid A."/>
            <person name="Henrissat B."/>
            <person name="Grigoriev I.V."/>
            <person name="Hibbett D.S."/>
            <person name="Martin F."/>
            <person name="Nordberg H.P."/>
            <person name="Cantor M.N."/>
            <person name="Hua S.X."/>
        </authorList>
    </citation>
    <scope>NUCLEOTIDE SEQUENCE [LARGE SCALE GENOMIC DNA]</scope>
    <source>
        <strain evidence="2 3">UH-Slu-Lm8-n1</strain>
    </source>
</reference>
<feature type="transmembrane region" description="Helical" evidence="1">
    <location>
        <begin position="322"/>
        <end position="346"/>
    </location>
</feature>
<dbReference type="OrthoDB" id="3166422at2759"/>
<evidence type="ECO:0000313" key="2">
    <source>
        <dbReference type="EMBL" id="KIK43504.1"/>
    </source>
</evidence>
<reference evidence="3" key="2">
    <citation type="submission" date="2015-01" db="EMBL/GenBank/DDBJ databases">
        <title>Evolutionary Origins and Diversification of the Mycorrhizal Mutualists.</title>
        <authorList>
            <consortium name="DOE Joint Genome Institute"/>
            <consortium name="Mycorrhizal Genomics Consortium"/>
            <person name="Kohler A."/>
            <person name="Kuo A."/>
            <person name="Nagy L.G."/>
            <person name="Floudas D."/>
            <person name="Copeland A."/>
            <person name="Barry K.W."/>
            <person name="Cichocki N."/>
            <person name="Veneault-Fourrey C."/>
            <person name="LaButti K."/>
            <person name="Lindquist E.A."/>
            <person name="Lipzen A."/>
            <person name="Lundell T."/>
            <person name="Morin E."/>
            <person name="Murat C."/>
            <person name="Riley R."/>
            <person name="Ohm R."/>
            <person name="Sun H."/>
            <person name="Tunlid A."/>
            <person name="Henrissat B."/>
            <person name="Grigoriev I.V."/>
            <person name="Hibbett D.S."/>
            <person name="Martin F."/>
        </authorList>
    </citation>
    <scope>NUCLEOTIDE SEQUENCE [LARGE SCALE GENOMIC DNA]</scope>
    <source>
        <strain evidence="3">UH-Slu-Lm8-n1</strain>
    </source>
</reference>
<evidence type="ECO:0000256" key="1">
    <source>
        <dbReference type="SAM" id="Phobius"/>
    </source>
</evidence>
<evidence type="ECO:0000313" key="3">
    <source>
        <dbReference type="Proteomes" id="UP000054485"/>
    </source>
</evidence>
<keyword evidence="3" id="KW-1185">Reference proteome</keyword>
<keyword evidence="1" id="KW-1133">Transmembrane helix</keyword>
<dbReference type="Proteomes" id="UP000054485">
    <property type="component" value="Unassembled WGS sequence"/>
</dbReference>
<dbReference type="InParanoid" id="A0A0D0B0I1"/>
<proteinExistence type="predicted"/>
<sequence length="390" mass="43969">MRDPLIRGELNDAISYLMWCGYMQRPTSDAQYFLRYHRSAKQTYITGFTVSCQHGGLFMFNDGKVPPFLEAQFLCAVAYGANERALSTGHANLSLTDEEWEGVMNVYNVLKGRMGGPHGSKAVPALIWHMAQTMKDVWTSRQYYRFGTIEAQTIREPIRTAFTSAGWWSSVPRTILGIIFFGAHSVYFERLQGVLLADGLTSAREFGGLIDHLISEWENSNLLVCPTEEVYGAYGTDCNLRHQQATIFLGSNIGFLALNNLNALQRTASLASTLFSITSLIIGVSYLWQHRSRSNPGSLQLIQYFSHRLLTIDPQNVRMITAYFLSVPVVMLQWSALCFLTALMAFSIQEVSELGCEFLSTLLCVLAICFIGMVLFFWMVWRTVNSQVNQ</sequence>
<dbReference type="EMBL" id="KN835211">
    <property type="protein sequence ID" value="KIK43504.1"/>
    <property type="molecule type" value="Genomic_DNA"/>
</dbReference>